<dbReference type="Proteomes" id="UP001479436">
    <property type="component" value="Unassembled WGS sequence"/>
</dbReference>
<feature type="compositionally biased region" description="Low complexity" evidence="2">
    <location>
        <begin position="1"/>
        <end position="15"/>
    </location>
</feature>
<feature type="compositionally biased region" description="Polar residues" evidence="2">
    <location>
        <begin position="620"/>
        <end position="636"/>
    </location>
</feature>
<feature type="compositionally biased region" description="Polar residues" evidence="2">
    <location>
        <begin position="459"/>
        <end position="477"/>
    </location>
</feature>
<feature type="compositionally biased region" description="Acidic residues" evidence="2">
    <location>
        <begin position="35"/>
        <end position="53"/>
    </location>
</feature>
<feature type="compositionally biased region" description="Polar residues" evidence="2">
    <location>
        <begin position="648"/>
        <end position="663"/>
    </location>
</feature>
<proteinExistence type="predicted"/>
<feature type="compositionally biased region" description="Polar residues" evidence="2">
    <location>
        <begin position="580"/>
        <end position="608"/>
    </location>
</feature>
<accession>A0ABR2VT96</accession>
<feature type="region of interest" description="Disordered" evidence="2">
    <location>
        <begin position="457"/>
        <end position="480"/>
    </location>
</feature>
<feature type="region of interest" description="Disordered" evidence="2">
    <location>
        <begin position="393"/>
        <end position="423"/>
    </location>
</feature>
<feature type="compositionally biased region" description="Polar residues" evidence="2">
    <location>
        <begin position="181"/>
        <end position="195"/>
    </location>
</feature>
<sequence>MSGSSSLHSVPPSTSIYESPSRIRKKLSSSSSLFESEEDPNVPEEVEESESIEAELYRTKPTTPSFSQSNTFLNSPTAGKSTFLTPSQQYSSMVRQPSANIHSIFNKLNTLNEKTKHEDKRSFLHSIKGHMRKSSKDKFNSLFDPTDGSPLNDTWRGSPLQPFSVDDIHRSPTPSPHSPLKSPTISSYPSFTKLPSHSKRRLTSDNTVEEIAREMEQYYVQNNQRIESYMDQIALLEKQKRDLVLESKQWKKKWIHAENRLHSQEMEHQEGIRNLNENHQKNLDGIKGIHRKKCKQYGEVIKKLMATNEAFRAQLQESGIAPATITSEAGSLVETQEWADDHAFIKKKMAAIERRKRSLQLEEDMAAGIEYITLALGVELRQVQVDKYQEITEHASQSPPVSSTTPVMKKSPRRRSALRGKRADNYFSLRIENSPKNNSEKLPSIYHKTDHRQMKETLQPEQLSDIDTPSDESSSIDGNHPSFRFITMTRGSASKYTQNNLNVLSRQSSKTSLSTTEATDQEDSTPLFRFKVVDCVPDPSSQCSDEEGNVGTADDNLSSTDADSQVDEALSTPLPHEETPSSISHNSEEANSLTKPVISNPTFNSPSRVSPRLSVFAKTRNPTFSQSPSPRTANRLSTQSSFSTDSSNLYNTPTRESSYQLQHTPALRRKPLPKVPEINTSIAEESKVRPETL</sequence>
<feature type="compositionally biased region" description="Low complexity" evidence="2">
    <location>
        <begin position="637"/>
        <end position="647"/>
    </location>
</feature>
<feature type="coiled-coil region" evidence="1">
    <location>
        <begin position="219"/>
        <end position="253"/>
    </location>
</feature>
<evidence type="ECO:0000313" key="3">
    <source>
        <dbReference type="EMBL" id="KAK9701236.1"/>
    </source>
</evidence>
<name>A0ABR2VT96_9FUNG</name>
<feature type="region of interest" description="Disordered" evidence="2">
    <location>
        <begin position="538"/>
        <end position="693"/>
    </location>
</feature>
<gene>
    <name evidence="3" type="ORF">K7432_011810</name>
</gene>
<feature type="compositionally biased region" description="Polar residues" evidence="2">
    <location>
        <begin position="60"/>
        <end position="84"/>
    </location>
</feature>
<feature type="region of interest" description="Disordered" evidence="2">
    <location>
        <begin position="1"/>
        <end position="84"/>
    </location>
</feature>
<feature type="compositionally biased region" description="Basic residues" evidence="2">
    <location>
        <begin position="410"/>
        <end position="420"/>
    </location>
</feature>
<feature type="compositionally biased region" description="Low complexity" evidence="2">
    <location>
        <begin position="398"/>
        <end position="407"/>
    </location>
</feature>
<organism evidence="3 4">
    <name type="scientific">Basidiobolus ranarum</name>
    <dbReference type="NCBI Taxonomy" id="34480"/>
    <lineage>
        <taxon>Eukaryota</taxon>
        <taxon>Fungi</taxon>
        <taxon>Fungi incertae sedis</taxon>
        <taxon>Zoopagomycota</taxon>
        <taxon>Entomophthoromycotina</taxon>
        <taxon>Basidiobolomycetes</taxon>
        <taxon>Basidiobolales</taxon>
        <taxon>Basidiobolaceae</taxon>
        <taxon>Basidiobolus</taxon>
    </lineage>
</organism>
<keyword evidence="4" id="KW-1185">Reference proteome</keyword>
<dbReference type="EMBL" id="JASJQH010007833">
    <property type="protein sequence ID" value="KAK9701236.1"/>
    <property type="molecule type" value="Genomic_DNA"/>
</dbReference>
<feature type="region of interest" description="Disordered" evidence="2">
    <location>
        <begin position="134"/>
        <end position="204"/>
    </location>
</feature>
<feature type="compositionally biased region" description="Basic and acidic residues" evidence="2">
    <location>
        <begin position="684"/>
        <end position="693"/>
    </location>
</feature>
<comment type="caution">
    <text evidence="3">The sequence shown here is derived from an EMBL/GenBank/DDBJ whole genome shotgun (WGS) entry which is preliminary data.</text>
</comment>
<evidence type="ECO:0000256" key="2">
    <source>
        <dbReference type="SAM" id="MobiDB-lite"/>
    </source>
</evidence>
<reference evidence="3 4" key="1">
    <citation type="submission" date="2023-04" db="EMBL/GenBank/DDBJ databases">
        <title>Genome of Basidiobolus ranarum AG-B5.</title>
        <authorList>
            <person name="Stajich J.E."/>
            <person name="Carter-House D."/>
            <person name="Gryganskyi A."/>
        </authorList>
    </citation>
    <scope>NUCLEOTIDE SEQUENCE [LARGE SCALE GENOMIC DNA]</scope>
    <source>
        <strain evidence="3 4">AG-B5</strain>
    </source>
</reference>
<evidence type="ECO:0000256" key="1">
    <source>
        <dbReference type="SAM" id="Coils"/>
    </source>
</evidence>
<keyword evidence="1" id="KW-0175">Coiled coil</keyword>
<evidence type="ECO:0000313" key="4">
    <source>
        <dbReference type="Proteomes" id="UP001479436"/>
    </source>
</evidence>
<protein>
    <submittedName>
        <fullName evidence="3">Uncharacterized protein</fullName>
    </submittedName>
</protein>